<reference evidence="7" key="1">
    <citation type="submission" date="2025-08" db="UniProtKB">
        <authorList>
            <consortium name="Ensembl"/>
        </authorList>
    </citation>
    <scope>IDENTIFICATION</scope>
</reference>
<dbReference type="CDD" id="cd04437">
    <property type="entry name" value="DEP_Epac"/>
    <property type="match status" value="1"/>
</dbReference>
<dbReference type="SUPFAM" id="SSF54236">
    <property type="entry name" value="Ubiquitin-like"/>
    <property type="match status" value="1"/>
</dbReference>
<dbReference type="SMART" id="SM00147">
    <property type="entry name" value="RasGEF"/>
    <property type="match status" value="1"/>
</dbReference>
<feature type="domain" description="Ras-GEF" evidence="3">
    <location>
        <begin position="729"/>
        <end position="905"/>
    </location>
</feature>
<dbReference type="GO" id="GO:0005085">
    <property type="term" value="F:guanyl-nucleotide exchange factor activity"/>
    <property type="evidence" value="ECO:0007669"/>
    <property type="project" value="UniProtKB-KW"/>
</dbReference>
<dbReference type="SMART" id="SM00049">
    <property type="entry name" value="DEP"/>
    <property type="match status" value="1"/>
</dbReference>
<dbReference type="InterPro" id="IPR008937">
    <property type="entry name" value="Ras-like_GEF"/>
</dbReference>
<dbReference type="PANTHER" id="PTHR23113:SF175">
    <property type="entry name" value="RAP GUANINE NUCLEOTIDE EXCHANGE FACTOR 4"/>
    <property type="match status" value="1"/>
</dbReference>
<dbReference type="SUPFAM" id="SSF46785">
    <property type="entry name" value="Winged helix' DNA-binding domain"/>
    <property type="match status" value="1"/>
</dbReference>
<accession>A0A8C1SJ84</accession>
<dbReference type="FunFam" id="2.60.120.10:FF:000015">
    <property type="entry name" value="Rap guanine nucleotide exchange factor 4"/>
    <property type="match status" value="1"/>
</dbReference>
<feature type="domain" description="N-terminal Ras-GEF" evidence="6">
    <location>
        <begin position="456"/>
        <end position="595"/>
    </location>
</feature>
<dbReference type="PRINTS" id="PR00103">
    <property type="entry name" value="CAMPKINASE"/>
</dbReference>
<feature type="domain" description="Cyclic nucleotide-binding" evidence="4">
    <location>
        <begin position="27"/>
        <end position="130"/>
    </location>
</feature>
<keyword evidence="1 2" id="KW-0344">Guanine-nucleotide releasing factor</keyword>
<dbReference type="CDD" id="cd00155">
    <property type="entry name" value="RasGEF"/>
    <property type="match status" value="1"/>
</dbReference>
<dbReference type="SMART" id="SM00229">
    <property type="entry name" value="RasGEFN"/>
    <property type="match status" value="1"/>
</dbReference>
<dbReference type="CDD" id="cd00038">
    <property type="entry name" value="CAP_ED"/>
    <property type="match status" value="2"/>
</dbReference>
<evidence type="ECO:0000313" key="8">
    <source>
        <dbReference type="Proteomes" id="UP000694700"/>
    </source>
</evidence>
<evidence type="ECO:0000256" key="2">
    <source>
        <dbReference type="PROSITE-ProRule" id="PRU00168"/>
    </source>
</evidence>
<evidence type="ECO:0000259" key="6">
    <source>
        <dbReference type="PROSITE" id="PS50212"/>
    </source>
</evidence>
<name>A0A8C1SJ84_CYPCA</name>
<dbReference type="InterPro" id="IPR023578">
    <property type="entry name" value="Ras_GEF_dom_sf"/>
</dbReference>
<feature type="domain" description="DEP" evidence="5">
    <location>
        <begin position="182"/>
        <end position="257"/>
    </location>
</feature>
<dbReference type="Pfam" id="PF00027">
    <property type="entry name" value="cNMP_binding"/>
    <property type="match status" value="2"/>
</dbReference>
<dbReference type="Gene3D" id="1.10.840.10">
    <property type="entry name" value="Ras guanine-nucleotide exchange factors catalytic domain"/>
    <property type="match status" value="1"/>
</dbReference>
<dbReference type="Gene3D" id="2.60.120.10">
    <property type="entry name" value="Jelly Rolls"/>
    <property type="match status" value="2"/>
</dbReference>
<protein>
    <submittedName>
        <fullName evidence="7">Rap guanine nucleotide exchange factor (GEF) 4</fullName>
    </submittedName>
</protein>
<dbReference type="SMART" id="SM00100">
    <property type="entry name" value="cNMP"/>
    <property type="match status" value="2"/>
</dbReference>
<evidence type="ECO:0000259" key="4">
    <source>
        <dbReference type="PROSITE" id="PS50042"/>
    </source>
</evidence>
<dbReference type="InterPro" id="IPR000591">
    <property type="entry name" value="DEP_dom"/>
</dbReference>
<evidence type="ECO:0000256" key="1">
    <source>
        <dbReference type="ARBA" id="ARBA00022658"/>
    </source>
</evidence>
<dbReference type="GO" id="GO:0005886">
    <property type="term" value="C:plasma membrane"/>
    <property type="evidence" value="ECO:0007669"/>
    <property type="project" value="TreeGrafter"/>
</dbReference>
<dbReference type="PROSITE" id="PS50212">
    <property type="entry name" value="RASGEF_NTER"/>
    <property type="match status" value="1"/>
</dbReference>
<organism evidence="7 8">
    <name type="scientific">Cyprinus carpio</name>
    <name type="common">Common carp</name>
    <dbReference type="NCBI Taxonomy" id="7962"/>
    <lineage>
        <taxon>Eukaryota</taxon>
        <taxon>Metazoa</taxon>
        <taxon>Chordata</taxon>
        <taxon>Craniata</taxon>
        <taxon>Vertebrata</taxon>
        <taxon>Euteleostomi</taxon>
        <taxon>Actinopterygii</taxon>
        <taxon>Neopterygii</taxon>
        <taxon>Teleostei</taxon>
        <taxon>Ostariophysi</taxon>
        <taxon>Cypriniformes</taxon>
        <taxon>Cyprinidae</taxon>
        <taxon>Cyprininae</taxon>
        <taxon>Cyprinus</taxon>
    </lineage>
</organism>
<dbReference type="InterPro" id="IPR036388">
    <property type="entry name" value="WH-like_DNA-bd_sf"/>
</dbReference>
<dbReference type="PROSITE" id="PS50042">
    <property type="entry name" value="CNMP_BINDING_3"/>
    <property type="match status" value="2"/>
</dbReference>
<dbReference type="PROSITE" id="PS50009">
    <property type="entry name" value="RASGEF_CAT"/>
    <property type="match status" value="1"/>
</dbReference>
<dbReference type="InterPro" id="IPR018490">
    <property type="entry name" value="cNMP-bd_dom_sf"/>
</dbReference>
<dbReference type="Pfam" id="PF00610">
    <property type="entry name" value="DEP"/>
    <property type="match status" value="1"/>
</dbReference>
<dbReference type="Pfam" id="PF00617">
    <property type="entry name" value="RasGEF"/>
    <property type="match status" value="1"/>
</dbReference>
<dbReference type="InterPro" id="IPR014710">
    <property type="entry name" value="RmlC-like_jellyroll"/>
</dbReference>
<dbReference type="InterPro" id="IPR000651">
    <property type="entry name" value="Ras-like_Gua-exchang_fac_N"/>
</dbReference>
<dbReference type="SUPFAM" id="SSF48366">
    <property type="entry name" value="Ras GEF"/>
    <property type="match status" value="1"/>
</dbReference>
<dbReference type="Gene3D" id="1.10.10.10">
    <property type="entry name" value="Winged helix-like DNA-binding domain superfamily/Winged helix DNA-binding domain"/>
    <property type="match status" value="1"/>
</dbReference>
<dbReference type="FunFam" id="1.10.8.1240:FF:000001">
    <property type="entry name" value="Rap guanine nucleotide exchange factor (GEF) 4"/>
    <property type="match status" value="1"/>
</dbReference>
<dbReference type="SUPFAM" id="SSF51206">
    <property type="entry name" value="cAMP-binding domain-like"/>
    <property type="match status" value="2"/>
</dbReference>
<dbReference type="InterPro" id="IPR036390">
    <property type="entry name" value="WH_DNA-bd_sf"/>
</dbReference>
<dbReference type="PANTHER" id="PTHR23113">
    <property type="entry name" value="GUANINE NUCLEOTIDE EXCHANGE FACTOR"/>
    <property type="match status" value="1"/>
</dbReference>
<sequence>HTHTHTPHENNVSDVDIILARLKSVKAFEKFHPALLQQICLCGFYECLEKGITLYRQGDIGTNWYTVLSGSLDVKVSETANHQDAVTICTLGIGTAFGESILDNTPRHATIVTREFSELLRIEQKDFRSLWENYRRCMAGLLVPPYGVMESGPNTDRMPDKEHLNNKKILRASKVLRNTILSRAPHIIRDRKYHLKTYRQCCMGTELVDWLMQHTSCVHSRVQAVGMWQVLLEEGVLNHVDQELSFQDKYLFYRFLEDESEDAPLPTEEEKKESDEELQDTLLLLSQIGPDAHLRMILSKQPGQRTVDDLEIIYEELMHIKALSHLSTTVKRELAGVLIFESHAKAGTVLFNQGEEGTSWYIILKGSVNVVIYGKGVVCTLHEGDDFGKLALVNDAPRAASIVLREDNCHFLRVDKEDFNRVLRDVEANTVRLKEHEEDVLVLEKTNNRGSTSSPLKYTVMSGTPEKILEHLLETTKLDSQFTESDPALDDFLLMHCVFVPNSQLCPLLMRSFTYHAQPSQGSEQERMDYSLNNKRRVIHLVLQWAAINTDHLQEEDSSFHFLQEFYETVCEDSRLIPALKDQLPELEKIIKQNPSPSFQHKVLLRQFSTGNDRLQKKQPIKSTDEILFKVYCSDHTYSTIRVPVSASVREVIAAVTDKLGSGDDLLLIHLNSAGDKELLKPSDVSIFSSLSINGRLFVCPRDQIDSLTPLPEQEGPSAGSMSTFELMSSKDLAHQMTLYDWELFDCVHEHELIYHTFGRQHFKKTTANLDLFLRRFNEVQLWVVTEVCLCPTLSKRVQLLKKFIKIAAHCKEFKNLNSFFAIIMGLGNPAVCRLSQTWEKLPSKFKKFYGEFENLMDPSRNHRAYRLTVAKLEPPIIPFMPLLIKENDCKHSPNHEILPESAFQ</sequence>
<dbReference type="Proteomes" id="UP000694700">
    <property type="component" value="Unplaced"/>
</dbReference>
<dbReference type="InterPro" id="IPR000595">
    <property type="entry name" value="cNMP-bd_dom"/>
</dbReference>
<dbReference type="Gene3D" id="3.10.20.90">
    <property type="entry name" value="Phosphatidylinositol 3-kinase Catalytic Subunit, Chain A, domain 1"/>
    <property type="match status" value="1"/>
</dbReference>
<proteinExistence type="predicted"/>
<evidence type="ECO:0000259" key="3">
    <source>
        <dbReference type="PROSITE" id="PS50009"/>
    </source>
</evidence>
<dbReference type="FunFam" id="1.10.10.10:FF:000096">
    <property type="entry name" value="Rap guanine nucleotide exchange factor 4"/>
    <property type="match status" value="1"/>
</dbReference>
<dbReference type="CDD" id="cd06224">
    <property type="entry name" value="REM"/>
    <property type="match status" value="1"/>
</dbReference>
<dbReference type="InterPro" id="IPR036964">
    <property type="entry name" value="RASGEF_cat_dom_sf"/>
</dbReference>
<dbReference type="InterPro" id="IPR001895">
    <property type="entry name" value="RASGEF_cat_dom"/>
</dbReference>
<dbReference type="AlphaFoldDB" id="A0A8C1SJ84"/>
<dbReference type="InterPro" id="IPR029071">
    <property type="entry name" value="Ubiquitin-like_domsf"/>
</dbReference>
<dbReference type="GO" id="GO:0007265">
    <property type="term" value="P:Ras protein signal transduction"/>
    <property type="evidence" value="ECO:0007669"/>
    <property type="project" value="TreeGrafter"/>
</dbReference>
<dbReference type="Ensembl" id="ENSCCRT00015009029.1">
    <property type="protein sequence ID" value="ENSCCRP00015008682.1"/>
    <property type="gene ID" value="ENSCCRG00015000859.1"/>
</dbReference>
<feature type="domain" description="Cyclic nucleotide-binding" evidence="4">
    <location>
        <begin position="322"/>
        <end position="423"/>
    </location>
</feature>
<dbReference type="Gene3D" id="1.20.870.10">
    <property type="entry name" value="Son of sevenless (SoS) protein Chain: S domain 1"/>
    <property type="match status" value="1"/>
</dbReference>
<evidence type="ECO:0000259" key="5">
    <source>
        <dbReference type="PROSITE" id="PS50186"/>
    </source>
</evidence>
<evidence type="ECO:0000313" key="7">
    <source>
        <dbReference type="Ensembl" id="ENSCCRP00015008682.1"/>
    </source>
</evidence>
<dbReference type="Pfam" id="PF00618">
    <property type="entry name" value="RasGEF_N"/>
    <property type="match status" value="1"/>
</dbReference>
<dbReference type="PROSITE" id="PS50186">
    <property type="entry name" value="DEP"/>
    <property type="match status" value="1"/>
</dbReference>